<dbReference type="EMBL" id="QRGO01000001">
    <property type="protein sequence ID" value="RDV05628.1"/>
    <property type="molecule type" value="Genomic_DNA"/>
</dbReference>
<keyword evidence="6" id="KW-0411">Iron-sulfur</keyword>
<dbReference type="PROSITE" id="PS51296">
    <property type="entry name" value="RIESKE"/>
    <property type="match status" value="1"/>
</dbReference>
<dbReference type="GO" id="GO:0016491">
    <property type="term" value="F:oxidoreductase activity"/>
    <property type="evidence" value="ECO:0007669"/>
    <property type="project" value="UniProtKB-KW"/>
</dbReference>
<dbReference type="PRINTS" id="PR00090">
    <property type="entry name" value="RNGDIOXGNASE"/>
</dbReference>
<evidence type="ECO:0000256" key="3">
    <source>
        <dbReference type="ARBA" id="ARBA00022723"/>
    </source>
</evidence>
<evidence type="ECO:0000256" key="2">
    <source>
        <dbReference type="ARBA" id="ARBA00022714"/>
    </source>
</evidence>
<sequence length="446" mass="50512">MGAYRNNIDAVRALVRDSEVHRDVYIDAEVFDLEMEHLFPNSWVYIGHASQLAKPGDFITATIGRQPVLATRHSDGSVHVLFNRCPHKGVKIASEACGNTGKFFRCPYHAWSFKTDGSLLAIPLKKGYESTGFEESPASIGLTPVKHVKIYRDFIFAKLNDGGLSFEDYFGESLSTIDNMVDRSPEGKLVVQAAPIRYMHTCNWKMLVENQTDTCHPMVAHESSAGTAVKVWTREKGDSTDTPMAVQLYAPFMSPYEFYEKSGIRIWPNGHGHTGVSNSIHSDYSQIPGYFDKMVATYGEARAKEILGETRHNTIYFPNIMVKGPVQILRHFIPIAVDKTLVESWVFRLVGAPDMLYERALMYNRFINAPTSIVGHDDLEMYERAQEGLRSNGNQWVNLQRLYEDGEKSDVTEVINGTSERQMRNQFHAWVKFMTQDMTERAEAAE</sequence>
<keyword evidence="5" id="KW-0408">Iron</keyword>
<comment type="caution">
    <text evidence="8">The sequence shown here is derived from an EMBL/GenBank/DDBJ whole genome shotgun (WGS) entry which is preliminary data.</text>
</comment>
<evidence type="ECO:0000256" key="1">
    <source>
        <dbReference type="ARBA" id="ARBA00008751"/>
    </source>
</evidence>
<evidence type="ECO:0000313" key="8">
    <source>
        <dbReference type="EMBL" id="RDV05628.1"/>
    </source>
</evidence>
<dbReference type="SUPFAM" id="SSF55961">
    <property type="entry name" value="Bet v1-like"/>
    <property type="match status" value="1"/>
</dbReference>
<protein>
    <submittedName>
        <fullName evidence="8">Oxidoreductase</fullName>
    </submittedName>
</protein>
<dbReference type="InterPro" id="IPR017941">
    <property type="entry name" value="Rieske_2Fe-2S"/>
</dbReference>
<dbReference type="Gene3D" id="3.90.380.10">
    <property type="entry name" value="Naphthalene 1,2-dioxygenase Alpha Subunit, Chain A, domain 1"/>
    <property type="match status" value="1"/>
</dbReference>
<evidence type="ECO:0000256" key="4">
    <source>
        <dbReference type="ARBA" id="ARBA00023002"/>
    </source>
</evidence>
<feature type="domain" description="Rieske" evidence="7">
    <location>
        <begin position="45"/>
        <end position="142"/>
    </location>
</feature>
<dbReference type="OrthoDB" id="7456916at2"/>
<dbReference type="GO" id="GO:0005506">
    <property type="term" value="F:iron ion binding"/>
    <property type="evidence" value="ECO:0007669"/>
    <property type="project" value="InterPro"/>
</dbReference>
<keyword evidence="9" id="KW-1185">Reference proteome</keyword>
<keyword evidence="3" id="KW-0479">Metal-binding</keyword>
<evidence type="ECO:0000313" key="9">
    <source>
        <dbReference type="Proteomes" id="UP000263993"/>
    </source>
</evidence>
<name>A0A371BDJ8_9BRAD</name>
<dbReference type="PANTHER" id="PTHR43756">
    <property type="entry name" value="CHOLINE MONOOXYGENASE, CHLOROPLASTIC"/>
    <property type="match status" value="1"/>
</dbReference>
<evidence type="ECO:0000256" key="5">
    <source>
        <dbReference type="ARBA" id="ARBA00023004"/>
    </source>
</evidence>
<comment type="similarity">
    <text evidence="1">Belongs to the bacterial ring-hydroxylating dioxygenase alpha subunit family.</text>
</comment>
<proteinExistence type="inferred from homology"/>
<accession>A0A371BDJ8</accession>
<dbReference type="CDD" id="cd08879">
    <property type="entry name" value="RHO_alpha_C_AntDO-like"/>
    <property type="match status" value="1"/>
</dbReference>
<gene>
    <name evidence="8" type="ORF">DXH78_00910</name>
</gene>
<evidence type="ECO:0000259" key="7">
    <source>
        <dbReference type="PROSITE" id="PS51296"/>
    </source>
</evidence>
<dbReference type="SUPFAM" id="SSF50022">
    <property type="entry name" value="ISP domain"/>
    <property type="match status" value="1"/>
</dbReference>
<dbReference type="InterPro" id="IPR001663">
    <property type="entry name" value="Rng_hydr_dOase-A"/>
</dbReference>
<reference evidence="9" key="1">
    <citation type="submission" date="2018-08" db="EMBL/GenBank/DDBJ databases">
        <authorList>
            <person name="Kim S.-J."/>
            <person name="Jung G.-Y."/>
        </authorList>
    </citation>
    <scope>NUCLEOTIDE SEQUENCE [LARGE SCALE GENOMIC DNA]</scope>
    <source>
        <strain evidence="9">GY_H</strain>
    </source>
</reference>
<organism evidence="8 9">
    <name type="scientific">Undibacter mobilis</name>
    <dbReference type="NCBI Taxonomy" id="2292256"/>
    <lineage>
        <taxon>Bacteria</taxon>
        <taxon>Pseudomonadati</taxon>
        <taxon>Pseudomonadota</taxon>
        <taxon>Alphaproteobacteria</taxon>
        <taxon>Hyphomicrobiales</taxon>
        <taxon>Nitrobacteraceae</taxon>
        <taxon>Undibacter</taxon>
    </lineage>
</organism>
<dbReference type="Proteomes" id="UP000263993">
    <property type="component" value="Unassembled WGS sequence"/>
</dbReference>
<dbReference type="RefSeq" id="WP_115517652.1">
    <property type="nucleotide sequence ID" value="NZ_QRGO01000001.1"/>
</dbReference>
<dbReference type="Pfam" id="PF00848">
    <property type="entry name" value="Ring_hydroxyl_A"/>
    <property type="match status" value="1"/>
</dbReference>
<dbReference type="PANTHER" id="PTHR43756:SF1">
    <property type="entry name" value="3-PHENYLPROPIONATE_CINNAMIC ACID DIOXYGENASE SUBUNIT ALPHA"/>
    <property type="match status" value="1"/>
</dbReference>
<dbReference type="InterPro" id="IPR036922">
    <property type="entry name" value="Rieske_2Fe-2S_sf"/>
</dbReference>
<dbReference type="Pfam" id="PF00355">
    <property type="entry name" value="Rieske"/>
    <property type="match status" value="1"/>
</dbReference>
<dbReference type="Gene3D" id="2.102.10.10">
    <property type="entry name" value="Rieske [2Fe-2S] iron-sulphur domain"/>
    <property type="match status" value="1"/>
</dbReference>
<evidence type="ECO:0000256" key="6">
    <source>
        <dbReference type="ARBA" id="ARBA00023014"/>
    </source>
</evidence>
<keyword evidence="4" id="KW-0560">Oxidoreductase</keyword>
<dbReference type="InterPro" id="IPR015879">
    <property type="entry name" value="Ring_hydroxy_dOase_asu_C_dom"/>
</dbReference>
<dbReference type="AlphaFoldDB" id="A0A371BDJ8"/>
<dbReference type="GO" id="GO:0051537">
    <property type="term" value="F:2 iron, 2 sulfur cluster binding"/>
    <property type="evidence" value="ECO:0007669"/>
    <property type="project" value="UniProtKB-KW"/>
</dbReference>
<keyword evidence="2" id="KW-0001">2Fe-2S</keyword>